<keyword evidence="2" id="KW-1185">Reference proteome</keyword>
<protein>
    <recommendedName>
        <fullName evidence="3">GCN5-related protein N-acetyltransferase</fullName>
    </recommendedName>
</protein>
<dbReference type="HOGENOM" id="CLU_078512_0_0_11"/>
<dbReference type="AlphaFoldDB" id="C5BUZ5"/>
<gene>
    <name evidence="1" type="ordered locus">Bcav_0104</name>
</gene>
<dbReference type="RefSeq" id="WP_012725149.1">
    <property type="nucleotide sequence ID" value="NC_012669.1"/>
</dbReference>
<proteinExistence type="predicted"/>
<evidence type="ECO:0000313" key="2">
    <source>
        <dbReference type="Proteomes" id="UP000007962"/>
    </source>
</evidence>
<dbReference type="OrthoDB" id="153065at2"/>
<dbReference type="STRING" id="471853.Bcav_0104"/>
<dbReference type="eggNOG" id="ENOG5032SCT">
    <property type="taxonomic scope" value="Bacteria"/>
</dbReference>
<accession>C5BUZ5</accession>
<evidence type="ECO:0000313" key="1">
    <source>
        <dbReference type="EMBL" id="ACQ78369.1"/>
    </source>
</evidence>
<dbReference type="EMBL" id="CP001618">
    <property type="protein sequence ID" value="ACQ78369.1"/>
    <property type="molecule type" value="Genomic_DNA"/>
</dbReference>
<organism evidence="1 2">
    <name type="scientific">Beutenbergia cavernae (strain ATCC BAA-8 / DSM 12333 / CCUG 43141 / JCM 11478 / NBRC 16432 / NCIMB 13614 / HKI 0122)</name>
    <dbReference type="NCBI Taxonomy" id="471853"/>
    <lineage>
        <taxon>Bacteria</taxon>
        <taxon>Bacillati</taxon>
        <taxon>Actinomycetota</taxon>
        <taxon>Actinomycetes</taxon>
        <taxon>Micrococcales</taxon>
        <taxon>Beutenbergiaceae</taxon>
        <taxon>Beutenbergia</taxon>
    </lineage>
</organism>
<evidence type="ECO:0008006" key="3">
    <source>
        <dbReference type="Google" id="ProtNLM"/>
    </source>
</evidence>
<reference evidence="1 2" key="1">
    <citation type="journal article" date="2009" name="Stand. Genomic Sci.">
        <title>Complete genome sequence of Beutenbergia cavernae type strain (HKI 0122).</title>
        <authorList>
            <person name="Land M."/>
            <person name="Pukall R."/>
            <person name="Abt B."/>
            <person name="Goker M."/>
            <person name="Rohde M."/>
            <person name="Glavina Del Rio T."/>
            <person name="Tice H."/>
            <person name="Copeland A."/>
            <person name="Cheng J.F."/>
            <person name="Lucas S."/>
            <person name="Chen F."/>
            <person name="Nolan M."/>
            <person name="Bruce D."/>
            <person name="Goodwin L."/>
            <person name="Pitluck S."/>
            <person name="Ivanova N."/>
            <person name="Mavromatis K."/>
            <person name="Ovchinnikova G."/>
            <person name="Pati A."/>
            <person name="Chen A."/>
            <person name="Palaniappan K."/>
            <person name="Hauser L."/>
            <person name="Chang Y.J."/>
            <person name="Jefferies C.C."/>
            <person name="Saunders E."/>
            <person name="Brettin T."/>
            <person name="Detter J.C."/>
            <person name="Han C."/>
            <person name="Chain P."/>
            <person name="Bristow J."/>
            <person name="Eisen J.A."/>
            <person name="Markowitz V."/>
            <person name="Hugenholtz P."/>
            <person name="Kyrpides N.C."/>
            <person name="Klenk H.P."/>
            <person name="Lapidus A."/>
        </authorList>
    </citation>
    <scope>NUCLEOTIDE SEQUENCE [LARGE SCALE GENOMIC DNA]</scope>
    <source>
        <strain evidence="2">ATCC BAA-8 / DSM 12333 / NBRC 16432</strain>
    </source>
</reference>
<dbReference type="KEGG" id="bcv:Bcav_0104"/>
<dbReference type="Proteomes" id="UP000007962">
    <property type="component" value="Chromosome"/>
</dbReference>
<sequence>MATSLPLFPVDGAMNNARWCDAVCTALGLPSSTGRRVWSAGGRPPAGYPDAVTLAADATVPEVLDVVEPGPGATVKDSFATLDLAPQGFHVLFDAHWIVRRSAQSVPTHSWARVSKPAALAVWAEAHGGGPTFAPSLVDHPDVRFLALVDDGAVRAGVVLSTSPGRKGTVVGVSNVFHVDGDVAAVWADVVALTGRAWPGAPLVGYEADADLAPALAAGFVAAGPLRVWAR</sequence>
<name>C5BUZ5_BEUC1</name>